<sequence length="179" mass="18854">MSNGPKVERTRAPYALARAVAATVVVVPGALAAHTWAGGTVPTAPGLVLVTAVVLAAGLLLFTRDVPVWALLPVVAAGQLGLHESFGLVADHTHHASAGPDPGWTWQMVGAHLFVTVLTAVLWWAGRRAASYVVSFPRRAVVPVLSAPLRRRTDARRHAALPHLLVSPRRGPPLVVLPT</sequence>
<reference evidence="3" key="1">
    <citation type="journal article" date="2019" name="Int. J. Syst. Evol. Microbiol.">
        <title>The Global Catalogue of Microorganisms (GCM) 10K type strain sequencing project: providing services to taxonomists for standard genome sequencing and annotation.</title>
        <authorList>
            <consortium name="The Broad Institute Genomics Platform"/>
            <consortium name="The Broad Institute Genome Sequencing Center for Infectious Disease"/>
            <person name="Wu L."/>
            <person name="Ma J."/>
        </authorList>
    </citation>
    <scope>NUCLEOTIDE SEQUENCE [LARGE SCALE GENOMIC DNA]</scope>
    <source>
        <strain evidence="3">FCH27</strain>
    </source>
</reference>
<keyword evidence="1" id="KW-1133">Transmembrane helix</keyword>
<protein>
    <recommendedName>
        <fullName evidence="4">MFS transporter</fullName>
    </recommendedName>
</protein>
<evidence type="ECO:0008006" key="4">
    <source>
        <dbReference type="Google" id="ProtNLM"/>
    </source>
</evidence>
<evidence type="ECO:0000313" key="2">
    <source>
        <dbReference type="EMBL" id="MFC7362415.1"/>
    </source>
</evidence>
<feature type="transmembrane region" description="Helical" evidence="1">
    <location>
        <begin position="69"/>
        <end position="89"/>
    </location>
</feature>
<feature type="transmembrane region" description="Helical" evidence="1">
    <location>
        <begin position="43"/>
        <end position="62"/>
    </location>
</feature>
<comment type="caution">
    <text evidence="2">The sequence shown here is derived from an EMBL/GenBank/DDBJ whole genome shotgun (WGS) entry which is preliminary data.</text>
</comment>
<dbReference type="RefSeq" id="WP_255892942.1">
    <property type="nucleotide sequence ID" value="NZ_JAFMZM010000008.1"/>
</dbReference>
<accession>A0ABW2N905</accession>
<feature type="transmembrane region" description="Helical" evidence="1">
    <location>
        <begin position="104"/>
        <end position="125"/>
    </location>
</feature>
<dbReference type="Proteomes" id="UP001596524">
    <property type="component" value="Unassembled WGS sequence"/>
</dbReference>
<keyword evidence="3" id="KW-1185">Reference proteome</keyword>
<evidence type="ECO:0000313" key="3">
    <source>
        <dbReference type="Proteomes" id="UP001596524"/>
    </source>
</evidence>
<organism evidence="2 3">
    <name type="scientific">Nocardioides astragali</name>
    <dbReference type="NCBI Taxonomy" id="1776736"/>
    <lineage>
        <taxon>Bacteria</taxon>
        <taxon>Bacillati</taxon>
        <taxon>Actinomycetota</taxon>
        <taxon>Actinomycetes</taxon>
        <taxon>Propionibacteriales</taxon>
        <taxon>Nocardioidaceae</taxon>
        <taxon>Nocardioides</taxon>
    </lineage>
</organism>
<gene>
    <name evidence="2" type="ORF">ACFQO6_19250</name>
</gene>
<dbReference type="EMBL" id="JBHTCH010000023">
    <property type="protein sequence ID" value="MFC7362415.1"/>
    <property type="molecule type" value="Genomic_DNA"/>
</dbReference>
<keyword evidence="1" id="KW-0472">Membrane</keyword>
<keyword evidence="1" id="KW-0812">Transmembrane</keyword>
<feature type="transmembrane region" description="Helical" evidence="1">
    <location>
        <begin position="12"/>
        <end position="37"/>
    </location>
</feature>
<name>A0ABW2N905_9ACTN</name>
<evidence type="ECO:0000256" key="1">
    <source>
        <dbReference type="SAM" id="Phobius"/>
    </source>
</evidence>
<proteinExistence type="predicted"/>